<evidence type="ECO:0000313" key="2">
    <source>
        <dbReference type="EMBL" id="CZT52235.1"/>
    </source>
</evidence>
<dbReference type="Proteomes" id="UP000177625">
    <property type="component" value="Unassembled WGS sequence"/>
</dbReference>
<protein>
    <submittedName>
        <fullName evidence="2">Uncharacterized protein</fullName>
    </submittedName>
</protein>
<proteinExistence type="predicted"/>
<gene>
    <name evidence="2" type="ORF">RSE6_13513</name>
</gene>
<organism evidence="2 3">
    <name type="scientific">Rhynchosporium secalis</name>
    <name type="common">Barley scald fungus</name>
    <dbReference type="NCBI Taxonomy" id="38038"/>
    <lineage>
        <taxon>Eukaryota</taxon>
        <taxon>Fungi</taxon>
        <taxon>Dikarya</taxon>
        <taxon>Ascomycota</taxon>
        <taxon>Pezizomycotina</taxon>
        <taxon>Leotiomycetes</taxon>
        <taxon>Helotiales</taxon>
        <taxon>Ploettnerulaceae</taxon>
        <taxon>Rhynchosporium</taxon>
    </lineage>
</organism>
<sequence length="43" mass="4671">MARLKLCTNGDEKTHKFTVKSDEKEHVGYKPGQMTGGGMSEGS</sequence>
<reference evidence="3" key="1">
    <citation type="submission" date="2016-03" db="EMBL/GenBank/DDBJ databases">
        <authorList>
            <person name="Guldener U."/>
        </authorList>
    </citation>
    <scope>NUCLEOTIDE SEQUENCE [LARGE SCALE GENOMIC DNA]</scope>
</reference>
<dbReference type="EMBL" id="FJVC01000560">
    <property type="protein sequence ID" value="CZT52235.1"/>
    <property type="molecule type" value="Genomic_DNA"/>
</dbReference>
<accession>A0A1E1MTW3</accession>
<name>A0A1E1MTW3_RHYSE</name>
<keyword evidence="3" id="KW-1185">Reference proteome</keyword>
<evidence type="ECO:0000313" key="3">
    <source>
        <dbReference type="Proteomes" id="UP000177625"/>
    </source>
</evidence>
<evidence type="ECO:0000256" key="1">
    <source>
        <dbReference type="SAM" id="MobiDB-lite"/>
    </source>
</evidence>
<dbReference type="AlphaFoldDB" id="A0A1E1MTW3"/>
<feature type="region of interest" description="Disordered" evidence="1">
    <location>
        <begin position="21"/>
        <end position="43"/>
    </location>
</feature>
<feature type="compositionally biased region" description="Gly residues" evidence="1">
    <location>
        <begin position="34"/>
        <end position="43"/>
    </location>
</feature>